<dbReference type="InterPro" id="IPR051783">
    <property type="entry name" value="NAD(P)-dependent_oxidoreduct"/>
</dbReference>
<dbReference type="InterPro" id="IPR005097">
    <property type="entry name" value="Sacchrp_dh_NADP-bd"/>
</dbReference>
<evidence type="ECO:0000259" key="3">
    <source>
        <dbReference type="Pfam" id="PF03435"/>
    </source>
</evidence>
<dbReference type="Pfam" id="PF03435">
    <property type="entry name" value="Sacchrp_dh_NADP"/>
    <property type="match status" value="1"/>
</dbReference>
<evidence type="ECO:0000313" key="5">
    <source>
        <dbReference type="Proteomes" id="UP001143548"/>
    </source>
</evidence>
<dbReference type="Proteomes" id="UP001143548">
    <property type="component" value="Unassembled WGS sequence"/>
</dbReference>
<dbReference type="AlphaFoldDB" id="A0A9W5YRF1"/>
<protein>
    <recommendedName>
        <fullName evidence="6">NAD-dependent epimerase/dehydratase domain-containing protein</fullName>
    </recommendedName>
</protein>
<feature type="chain" id="PRO_5040831026" description="NAD-dependent epimerase/dehydratase domain-containing protein" evidence="1">
    <location>
        <begin position="18"/>
        <end position="311"/>
    </location>
</feature>
<accession>A0A9W5YRF1</accession>
<organism evidence="4 5">
    <name type="scientific">Aspergillus brasiliensis</name>
    <dbReference type="NCBI Taxonomy" id="319629"/>
    <lineage>
        <taxon>Eukaryota</taxon>
        <taxon>Fungi</taxon>
        <taxon>Dikarya</taxon>
        <taxon>Ascomycota</taxon>
        <taxon>Pezizomycotina</taxon>
        <taxon>Eurotiomycetes</taxon>
        <taxon>Eurotiomycetidae</taxon>
        <taxon>Eurotiales</taxon>
        <taxon>Aspergillaceae</taxon>
        <taxon>Aspergillus</taxon>
        <taxon>Aspergillus subgen. Circumdati</taxon>
    </lineage>
</organism>
<dbReference type="PANTHER" id="PTHR48079:SF6">
    <property type="entry name" value="NAD(P)-BINDING DOMAIN-CONTAINING PROTEIN-RELATED"/>
    <property type="match status" value="1"/>
</dbReference>
<dbReference type="Pfam" id="PF01370">
    <property type="entry name" value="Epimerase"/>
    <property type="match status" value="1"/>
</dbReference>
<evidence type="ECO:0008006" key="6">
    <source>
        <dbReference type="Google" id="ProtNLM"/>
    </source>
</evidence>
<dbReference type="Gene3D" id="3.40.50.720">
    <property type="entry name" value="NAD(P)-binding Rossmann-like Domain"/>
    <property type="match status" value="1"/>
</dbReference>
<dbReference type="InterPro" id="IPR036291">
    <property type="entry name" value="NAD(P)-bd_dom_sf"/>
</dbReference>
<dbReference type="InterPro" id="IPR001509">
    <property type="entry name" value="Epimerase_deHydtase"/>
</dbReference>
<name>A0A9W5YRF1_9EURO</name>
<comment type="caution">
    <text evidence="4">The sequence shown here is derived from an EMBL/GenBank/DDBJ whole genome shotgun (WGS) entry which is preliminary data.</text>
</comment>
<dbReference type="GO" id="GO:0004029">
    <property type="term" value="F:aldehyde dehydrogenase (NAD+) activity"/>
    <property type="evidence" value="ECO:0007669"/>
    <property type="project" value="TreeGrafter"/>
</dbReference>
<dbReference type="SUPFAM" id="SSF51735">
    <property type="entry name" value="NAD(P)-binding Rossmann-fold domains"/>
    <property type="match status" value="1"/>
</dbReference>
<gene>
    <name evidence="4" type="ORF">AbraCBS73388_008165</name>
</gene>
<evidence type="ECO:0000313" key="4">
    <source>
        <dbReference type="EMBL" id="GKZ22215.1"/>
    </source>
</evidence>
<feature type="domain" description="NAD-dependent epimerase/dehydratase" evidence="2">
    <location>
        <begin position="151"/>
        <end position="243"/>
    </location>
</feature>
<sequence>MGPMKILLLGATGFVGGSVLHELLDLRDEQNAGFQITVAVRRQDQAEILSKRGLQTILIAGLDDDAALEDSARDHDIVVNAATGQHSGAPKALIRGLGKRREQNGQDTHFIHLSGTTNIAVPTITPSPYKLQCFSDEDDNIYEYEKRRMMQEPYGQRVADVVVIEAGEKFDVKPYIIMPPTVYGTGTGLFKRQSHQIPTVIRSALKSGYAEYIGTGQAKLGHVHVTDLARLFGLLAAKIVTGEAVSSGKQGYYFANTGSYKWIDAATLIGEAGFDSGLLKSPIPRSISLEEGAQKFADGDVAFAEACFASK</sequence>
<reference evidence="4" key="1">
    <citation type="submission" date="2022-07" db="EMBL/GenBank/DDBJ databases">
        <title>Taxonomy of Aspergillus series Nigri: significant species reduction supported by multi-species coalescent approaches.</title>
        <authorList>
            <person name="Bian C."/>
            <person name="Kusuya Y."/>
            <person name="Sklenar F."/>
            <person name="D'hooge E."/>
            <person name="Yaguchi T."/>
            <person name="Takahashi H."/>
            <person name="Hubka V."/>
        </authorList>
    </citation>
    <scope>NUCLEOTIDE SEQUENCE</scope>
    <source>
        <strain evidence="4">CBS 733.88</strain>
    </source>
</reference>
<proteinExistence type="predicted"/>
<keyword evidence="1" id="KW-0732">Signal</keyword>
<dbReference type="PANTHER" id="PTHR48079">
    <property type="entry name" value="PROTEIN YEEZ"/>
    <property type="match status" value="1"/>
</dbReference>
<feature type="domain" description="Saccharopine dehydrogenase NADP binding" evidence="3">
    <location>
        <begin position="6"/>
        <end position="85"/>
    </location>
</feature>
<dbReference type="EMBL" id="BROQ01000049">
    <property type="protein sequence ID" value="GKZ22215.1"/>
    <property type="molecule type" value="Genomic_DNA"/>
</dbReference>
<evidence type="ECO:0000259" key="2">
    <source>
        <dbReference type="Pfam" id="PF01370"/>
    </source>
</evidence>
<dbReference type="GO" id="GO:0005737">
    <property type="term" value="C:cytoplasm"/>
    <property type="evidence" value="ECO:0007669"/>
    <property type="project" value="TreeGrafter"/>
</dbReference>
<evidence type="ECO:0000256" key="1">
    <source>
        <dbReference type="SAM" id="SignalP"/>
    </source>
</evidence>
<feature type="signal peptide" evidence="1">
    <location>
        <begin position="1"/>
        <end position="17"/>
    </location>
</feature>